<accession>A0AAE0WIF8</accession>
<dbReference type="InterPro" id="IPR052462">
    <property type="entry name" value="SLIRP/GR-RBP-like"/>
</dbReference>
<dbReference type="PANTHER" id="PTHR48027">
    <property type="entry name" value="HETEROGENEOUS NUCLEAR RIBONUCLEOPROTEIN 87F-RELATED"/>
    <property type="match status" value="1"/>
</dbReference>
<evidence type="ECO:0000313" key="6">
    <source>
        <dbReference type="Proteomes" id="UP001274830"/>
    </source>
</evidence>
<dbReference type="InterPro" id="IPR012677">
    <property type="entry name" value="Nucleotide-bd_a/b_plait_sf"/>
</dbReference>
<proteinExistence type="predicted"/>
<dbReference type="SUPFAM" id="SSF54928">
    <property type="entry name" value="RNA-binding domain, RBD"/>
    <property type="match status" value="2"/>
</dbReference>
<dbReference type="AlphaFoldDB" id="A0AAE0WIF8"/>
<evidence type="ECO:0000259" key="4">
    <source>
        <dbReference type="PROSITE" id="PS50102"/>
    </source>
</evidence>
<feature type="compositionally biased region" description="Polar residues" evidence="3">
    <location>
        <begin position="117"/>
        <end position="135"/>
    </location>
</feature>
<evidence type="ECO:0000256" key="2">
    <source>
        <dbReference type="PROSITE-ProRule" id="PRU00176"/>
    </source>
</evidence>
<gene>
    <name evidence="5" type="ORF">LTR78_009568</name>
</gene>
<name>A0AAE0WIF8_9PEZI</name>
<dbReference type="GO" id="GO:0003723">
    <property type="term" value="F:RNA binding"/>
    <property type="evidence" value="ECO:0007669"/>
    <property type="project" value="UniProtKB-UniRule"/>
</dbReference>
<dbReference type="CDD" id="cd00590">
    <property type="entry name" value="RRM_SF"/>
    <property type="match status" value="1"/>
</dbReference>
<dbReference type="SMART" id="SM00360">
    <property type="entry name" value="RRM"/>
    <property type="match status" value="2"/>
</dbReference>
<feature type="region of interest" description="Disordered" evidence="3">
    <location>
        <begin position="69"/>
        <end position="174"/>
    </location>
</feature>
<feature type="compositionally biased region" description="Basic and acidic residues" evidence="3">
    <location>
        <begin position="308"/>
        <end position="319"/>
    </location>
</feature>
<feature type="compositionally biased region" description="Basic and acidic residues" evidence="3">
    <location>
        <begin position="153"/>
        <end position="165"/>
    </location>
</feature>
<feature type="region of interest" description="Disordered" evidence="3">
    <location>
        <begin position="193"/>
        <end position="223"/>
    </location>
</feature>
<dbReference type="EMBL" id="JAUTXT010000054">
    <property type="protein sequence ID" value="KAK3670600.1"/>
    <property type="molecule type" value="Genomic_DNA"/>
</dbReference>
<comment type="caution">
    <text evidence="5">The sequence shown here is derived from an EMBL/GenBank/DDBJ whole genome shotgun (WGS) entry which is preliminary data.</text>
</comment>
<dbReference type="PROSITE" id="PS50102">
    <property type="entry name" value="RRM"/>
    <property type="match status" value="2"/>
</dbReference>
<dbReference type="InterPro" id="IPR035979">
    <property type="entry name" value="RBD_domain_sf"/>
</dbReference>
<keyword evidence="1 2" id="KW-0694">RNA-binding</keyword>
<protein>
    <recommendedName>
        <fullName evidence="4">RRM domain-containing protein</fullName>
    </recommendedName>
</protein>
<organism evidence="5 6">
    <name type="scientific">Recurvomyces mirabilis</name>
    <dbReference type="NCBI Taxonomy" id="574656"/>
    <lineage>
        <taxon>Eukaryota</taxon>
        <taxon>Fungi</taxon>
        <taxon>Dikarya</taxon>
        <taxon>Ascomycota</taxon>
        <taxon>Pezizomycotina</taxon>
        <taxon>Dothideomycetes</taxon>
        <taxon>Dothideomycetidae</taxon>
        <taxon>Mycosphaerellales</taxon>
        <taxon>Teratosphaeriaceae</taxon>
        <taxon>Recurvomyces</taxon>
    </lineage>
</organism>
<keyword evidence="6" id="KW-1185">Reference proteome</keyword>
<sequence length="431" mass="46795">MYAYHLPFTISSMIMFALKRVAVRALSQQPLRQLSTSTFRPQTTRVPVSSKPAILRSFHQSRLWLAEEKAGETATTDAATQPGSSSAAVDAVSEASGTTAEPIDSPHDINAHDSGPALNTSSNDANAMPSATSGVEASEMPRAEETTTQQHSESQDESLKDKARDAASSAADTVQDATASAAASARSAFDQTASKLQSKSAEFPPRTPAPTAASSSTNSATSFLRSSAPKNKILYIGNLFFEVSAQQLEAEFARFGTVTNARVVSDQRGLSKGFGYVEFSDQSGADKAVKELDQKVFQGRRMAVQYHVQRDRQQGRNDRPAGGMARGGERFDRPANPPSKTLFIGNMSYQMSDRDLNDLFREIRNVLDVRVAIDRRSGQPRGFAHADFIDVESAEKAKEYLEKKVIYGRTLKIDYSAQNNSGMRRDGGDAE</sequence>
<dbReference type="Gene3D" id="3.30.70.330">
    <property type="match status" value="2"/>
</dbReference>
<dbReference type="InterPro" id="IPR000504">
    <property type="entry name" value="RRM_dom"/>
</dbReference>
<evidence type="ECO:0000256" key="3">
    <source>
        <dbReference type="SAM" id="MobiDB-lite"/>
    </source>
</evidence>
<feature type="region of interest" description="Disordered" evidence="3">
    <location>
        <begin position="308"/>
        <end position="338"/>
    </location>
</feature>
<feature type="domain" description="RRM" evidence="4">
    <location>
        <begin position="232"/>
        <end position="309"/>
    </location>
</feature>
<evidence type="ECO:0000256" key="1">
    <source>
        <dbReference type="ARBA" id="ARBA00022884"/>
    </source>
</evidence>
<feature type="domain" description="RRM" evidence="4">
    <location>
        <begin position="340"/>
        <end position="418"/>
    </location>
</feature>
<dbReference type="Pfam" id="PF00076">
    <property type="entry name" value="RRM_1"/>
    <property type="match status" value="2"/>
</dbReference>
<reference evidence="5" key="1">
    <citation type="submission" date="2023-07" db="EMBL/GenBank/DDBJ databases">
        <title>Black Yeasts Isolated from many extreme environments.</title>
        <authorList>
            <person name="Coleine C."/>
            <person name="Stajich J.E."/>
            <person name="Selbmann L."/>
        </authorList>
    </citation>
    <scope>NUCLEOTIDE SEQUENCE</scope>
    <source>
        <strain evidence="5">CCFEE 5485</strain>
    </source>
</reference>
<feature type="compositionally biased region" description="Polar residues" evidence="3">
    <location>
        <begin position="73"/>
        <end position="83"/>
    </location>
</feature>
<feature type="compositionally biased region" description="Low complexity" evidence="3">
    <location>
        <begin position="84"/>
        <end position="96"/>
    </location>
</feature>
<feature type="compositionally biased region" description="Low complexity" evidence="3">
    <location>
        <begin position="209"/>
        <end position="222"/>
    </location>
</feature>
<evidence type="ECO:0000313" key="5">
    <source>
        <dbReference type="EMBL" id="KAK3670600.1"/>
    </source>
</evidence>
<dbReference type="Proteomes" id="UP001274830">
    <property type="component" value="Unassembled WGS sequence"/>
</dbReference>